<dbReference type="GeneID" id="10492765"/>
<dbReference type="InterPro" id="IPR000825">
    <property type="entry name" value="SUF_FeS_clus_asmbl_SufBD_core"/>
</dbReference>
<keyword evidence="3" id="KW-1185">Reference proteome</keyword>
<evidence type="ECO:0000259" key="1">
    <source>
        <dbReference type="Pfam" id="PF01458"/>
    </source>
</evidence>
<dbReference type="AlphaFoldDB" id="F4G0R0"/>
<evidence type="ECO:0000313" key="3">
    <source>
        <dbReference type="Proteomes" id="UP000007812"/>
    </source>
</evidence>
<dbReference type="SUPFAM" id="SSF101960">
    <property type="entry name" value="Stabilizer of iron transporter SufD"/>
    <property type="match status" value="1"/>
</dbReference>
<dbReference type="HOGENOM" id="CLU_736928_0_0_2"/>
<dbReference type="Pfam" id="PF01458">
    <property type="entry name" value="SUFBD_core"/>
    <property type="match status" value="1"/>
</dbReference>
<sequence>MPVVEQESFLKYISNLSFRSEREELFQKYLALPYQVVSDSPTIKHYTEWSVFEGLNLRVEEQGSGDLKIPIEGYSNYIINNNSYSFTPRESVTCGLVKPEDHKLVSLTLAGSKKVTIDKGGRYLVYNHCKGRLFCPVSIEVNVPEGDHVDLVYYSESMEGGMPSSVISLIVPKGSSLSFSLINSSRNSYAFSYAKAKVEGEINSSVFSVGQNLGHTEYHVSLEDEAVANFNAKSLGVESNRVNVLANVNHVGKKSVSNGSLKAVASENSFTIIRGDAVIGENAFDSSTTIVGKALIIGAEAKAVVAPMLEVKTGKIVTAKHSASASKVSEDLIFYLENRGLDKRTAEGLIIRGFLTDDNDNELIRTLIEDALVKMGY</sequence>
<dbReference type="OrthoDB" id="300624at2157"/>
<dbReference type="RefSeq" id="WP_013737177.1">
    <property type="nucleotide sequence ID" value="NC_015435.1"/>
</dbReference>
<dbReference type="PANTHER" id="PTHR43575:SF1">
    <property type="entry name" value="PROTEIN ABCI7, CHLOROPLASTIC"/>
    <property type="match status" value="1"/>
</dbReference>
<dbReference type="PANTHER" id="PTHR43575">
    <property type="entry name" value="PROTEIN ABCI7, CHLOROPLASTIC"/>
    <property type="match status" value="1"/>
</dbReference>
<dbReference type="InterPro" id="IPR037284">
    <property type="entry name" value="SUF_FeS_clus_asmbl_SufBD_sf"/>
</dbReference>
<protein>
    <submittedName>
        <fullName evidence="2">SufBD protein</fullName>
    </submittedName>
</protein>
<dbReference type="EMBL" id="CP002656">
    <property type="protein sequence ID" value="AEB94679.1"/>
    <property type="molecule type" value="Genomic_DNA"/>
</dbReference>
<gene>
    <name evidence="2" type="ordered locus">Mcup_0572</name>
</gene>
<reference evidence="2 3" key="1">
    <citation type="journal article" date="2011" name="J. Bacteriol.">
        <title>Complete genome sequence of Metallosphaera cuprina, a metal sulfide-oxidizing archaeon from a hot spring.</title>
        <authorList>
            <person name="Liu L.J."/>
            <person name="You X.Y."/>
            <person name="Zheng H."/>
            <person name="Wang S."/>
            <person name="Jiang C.Y."/>
            <person name="Liu S.J."/>
        </authorList>
    </citation>
    <scope>NUCLEOTIDE SEQUENCE [LARGE SCALE GENOMIC DNA]</scope>
    <source>
        <strain evidence="2 3">Ar-4</strain>
    </source>
</reference>
<dbReference type="PATRIC" id="fig|1006006.8.peg.573"/>
<dbReference type="eggNOG" id="arCOG01715">
    <property type="taxonomic scope" value="Archaea"/>
</dbReference>
<accession>F4G0R0</accession>
<dbReference type="Proteomes" id="UP000007812">
    <property type="component" value="Chromosome"/>
</dbReference>
<dbReference type="GO" id="GO:0016226">
    <property type="term" value="P:iron-sulfur cluster assembly"/>
    <property type="evidence" value="ECO:0007669"/>
    <property type="project" value="InterPro"/>
</dbReference>
<dbReference type="InterPro" id="IPR055346">
    <property type="entry name" value="Fe-S_cluster_assembly_SufBD"/>
</dbReference>
<dbReference type="STRING" id="1006006.Mcup_0572"/>
<feature type="domain" description="SUF system FeS cluster assembly SufBD core" evidence="1">
    <location>
        <begin position="140"/>
        <end position="354"/>
    </location>
</feature>
<dbReference type="KEGG" id="mcn:Mcup_0572"/>
<proteinExistence type="predicted"/>
<evidence type="ECO:0000313" key="2">
    <source>
        <dbReference type="EMBL" id="AEB94679.1"/>
    </source>
</evidence>
<name>F4G0R0_METCR</name>
<organism evidence="2 3">
    <name type="scientific">Metallosphaera cuprina (strain Ar-4)</name>
    <dbReference type="NCBI Taxonomy" id="1006006"/>
    <lineage>
        <taxon>Archaea</taxon>
        <taxon>Thermoproteota</taxon>
        <taxon>Thermoprotei</taxon>
        <taxon>Sulfolobales</taxon>
        <taxon>Sulfolobaceae</taxon>
        <taxon>Metallosphaera</taxon>
    </lineage>
</organism>